<dbReference type="EMBL" id="JABWGN010000005">
    <property type="protein sequence ID" value="NUW32620.1"/>
    <property type="molecule type" value="Genomic_DNA"/>
</dbReference>
<dbReference type="PANTHER" id="PTHR47755:SF1">
    <property type="entry name" value="CELL DIVISION PROTEIN FTSX"/>
    <property type="match status" value="1"/>
</dbReference>
<dbReference type="Pfam" id="PF18075">
    <property type="entry name" value="FtsX_ECD"/>
    <property type="match status" value="2"/>
</dbReference>
<proteinExistence type="predicted"/>
<organism evidence="3 4">
    <name type="scientific">Nonomuraea montanisoli</name>
    <dbReference type="NCBI Taxonomy" id="2741721"/>
    <lineage>
        <taxon>Bacteria</taxon>
        <taxon>Bacillati</taxon>
        <taxon>Actinomycetota</taxon>
        <taxon>Actinomycetes</taxon>
        <taxon>Streptosporangiales</taxon>
        <taxon>Streptosporangiaceae</taxon>
        <taxon>Nonomuraea</taxon>
    </lineage>
</organism>
<evidence type="ECO:0000256" key="1">
    <source>
        <dbReference type="SAM" id="SignalP"/>
    </source>
</evidence>
<sequence>MVSNPLNHRLRRAGMRLAVAATVVVTAGMGTAGGAVASSTDESVTVAASWTQVFERADVSVFLCTGREKDHDFCHGRPTTERQKRALAASLREVPGVAKVTFEDCRTAYKRFRKAFADQPDIVAKVRAEDVPESYRIRVRKGTKLAKVVGAAKRMPGVARVSDRTMTDGYNPGRDKDADDVAVFLCGASSLESSSCEKYEKSRTSKRGRGITAEDRNELGREIKAMPEVKRVRFEDQAEAYANFKKSFADNEALLAATEKSDMPESFWIQLKSDADSSKVAAVLEKRPGVSETIDMRCLGMGAELAAGHGLSPDLCG</sequence>
<dbReference type="Gene3D" id="3.30.70.3040">
    <property type="match status" value="2"/>
</dbReference>
<name>A0A7Y6I8A9_9ACTN</name>
<feature type="domain" description="FtsX extracellular" evidence="2">
    <location>
        <begin position="58"/>
        <end position="161"/>
    </location>
</feature>
<dbReference type="InterPro" id="IPR004513">
    <property type="entry name" value="FtsX"/>
</dbReference>
<comment type="caution">
    <text evidence="3">The sequence shown here is derived from an EMBL/GenBank/DDBJ whole genome shotgun (WGS) entry which is preliminary data.</text>
</comment>
<feature type="chain" id="PRO_5031023866" description="FtsX extracellular domain-containing protein" evidence="1">
    <location>
        <begin position="38"/>
        <end position="317"/>
    </location>
</feature>
<dbReference type="GO" id="GO:0016020">
    <property type="term" value="C:membrane"/>
    <property type="evidence" value="ECO:0007669"/>
    <property type="project" value="InterPro"/>
</dbReference>
<evidence type="ECO:0000313" key="3">
    <source>
        <dbReference type="EMBL" id="NUW32620.1"/>
    </source>
</evidence>
<keyword evidence="4" id="KW-1185">Reference proteome</keyword>
<dbReference type="RefSeq" id="WP_175590062.1">
    <property type="nucleotide sequence ID" value="NZ_JABWGN010000005.1"/>
</dbReference>
<reference evidence="3 4" key="1">
    <citation type="submission" date="2020-06" db="EMBL/GenBank/DDBJ databases">
        <title>Nonomuraea sp. SMC257, a novel actinomycete isolated from soil.</title>
        <authorList>
            <person name="Chanama M."/>
        </authorList>
    </citation>
    <scope>NUCLEOTIDE SEQUENCE [LARGE SCALE GENOMIC DNA]</scope>
    <source>
        <strain evidence="3 4">SMC257</strain>
    </source>
</reference>
<dbReference type="InterPro" id="IPR040690">
    <property type="entry name" value="FtsX_ECD"/>
</dbReference>
<dbReference type="PANTHER" id="PTHR47755">
    <property type="entry name" value="CELL DIVISION PROTEIN FTSX"/>
    <property type="match status" value="1"/>
</dbReference>
<dbReference type="GO" id="GO:0051301">
    <property type="term" value="P:cell division"/>
    <property type="evidence" value="ECO:0007669"/>
    <property type="project" value="InterPro"/>
</dbReference>
<evidence type="ECO:0000259" key="2">
    <source>
        <dbReference type="Pfam" id="PF18075"/>
    </source>
</evidence>
<dbReference type="Proteomes" id="UP000586042">
    <property type="component" value="Unassembled WGS sequence"/>
</dbReference>
<dbReference type="AlphaFoldDB" id="A0A7Y6I8A9"/>
<feature type="signal peptide" evidence="1">
    <location>
        <begin position="1"/>
        <end position="37"/>
    </location>
</feature>
<gene>
    <name evidence="3" type="ORF">HTZ77_14430</name>
</gene>
<keyword evidence="1" id="KW-0732">Signal</keyword>
<evidence type="ECO:0000313" key="4">
    <source>
        <dbReference type="Proteomes" id="UP000586042"/>
    </source>
</evidence>
<accession>A0A7Y6I8A9</accession>
<protein>
    <recommendedName>
        <fullName evidence="2">FtsX extracellular domain-containing protein</fullName>
    </recommendedName>
</protein>
<feature type="domain" description="FtsX extracellular" evidence="2">
    <location>
        <begin position="182"/>
        <end position="292"/>
    </location>
</feature>